<dbReference type="Gene3D" id="2.60.40.2340">
    <property type="match status" value="2"/>
</dbReference>
<dbReference type="EMBL" id="QROO01000025">
    <property type="protein sequence ID" value="RHL35003.1"/>
    <property type="molecule type" value="Genomic_DNA"/>
</dbReference>
<organism evidence="1 2">
    <name type="scientific">Bacteroides xylanisolvens</name>
    <dbReference type="NCBI Taxonomy" id="371601"/>
    <lineage>
        <taxon>Bacteria</taxon>
        <taxon>Pseudomonadati</taxon>
        <taxon>Bacteroidota</taxon>
        <taxon>Bacteroidia</taxon>
        <taxon>Bacteroidales</taxon>
        <taxon>Bacteroidaceae</taxon>
        <taxon>Bacteroides</taxon>
    </lineage>
</organism>
<proteinExistence type="predicted"/>
<gene>
    <name evidence="1" type="ORF">DW027_17830</name>
</gene>
<dbReference type="Proteomes" id="UP000284495">
    <property type="component" value="Unassembled WGS sequence"/>
</dbReference>
<reference evidence="1 2" key="1">
    <citation type="submission" date="2018-08" db="EMBL/GenBank/DDBJ databases">
        <title>A genome reference for cultivated species of the human gut microbiota.</title>
        <authorList>
            <person name="Zou Y."/>
            <person name="Xue W."/>
            <person name="Luo G."/>
        </authorList>
    </citation>
    <scope>NUCLEOTIDE SEQUENCE [LARGE SCALE GENOMIC DNA]</scope>
    <source>
        <strain evidence="1 2">AF38-2</strain>
    </source>
</reference>
<accession>A0A1Y4V9T5</accession>
<protein>
    <submittedName>
        <fullName evidence="1">Uncharacterized protein</fullName>
    </submittedName>
</protein>
<comment type="caution">
    <text evidence="1">The sequence shown here is derived from an EMBL/GenBank/DDBJ whole genome shotgun (WGS) entry which is preliminary data.</text>
</comment>
<sequence>MTLNFNNLGDTIMIKQRIKTGNFFLFLLVVILNVFFLGCHDDEKNISSEKGIRSFAFLKDNNPVLEEDVIGIINEDEKCIILDIQQENVDLSSLVASFEIDGFSSVAIGNRFQESGKTANNFFQPLNYTVTALDGSSVTYLVRVSYIQSSACDLLGMKLEQARNPMLDDNFDGIIDGGNVSFLLPVGTDLSSLVMSYTISRNATVEVDGIRQENGVTPLDFSEPRIVKVIAENATDYKEYIVTAEIISFKSYVITSVDDVPETFDVDYINNLTMKGADVDDRVLRTVAERIGSKEIRGNVRLEGTSATTLVGFADVMTIKGGYEFVDNKEITEEGLAPVSTLAEIEGDLVLSGFNTGKVWMNSFVNLKKIGGSLRLISANFDTNNTFSNLLEVGGDLEISKIVSSWTYNLQGMKVVRVEGDLIVNEADYLCSFKGFEKIEYIGGNVTITRNGKNVAADNLTWEAEGYKLINRFVRDGVIQPDALVYFTDKNGEEGDISQYGY</sequence>
<evidence type="ECO:0000313" key="1">
    <source>
        <dbReference type="EMBL" id="RHL35003.1"/>
    </source>
</evidence>
<name>A0A1Y4V9T5_9BACE</name>
<dbReference type="AlphaFoldDB" id="A0A1Y4V9T5"/>
<evidence type="ECO:0000313" key="2">
    <source>
        <dbReference type="Proteomes" id="UP000284495"/>
    </source>
</evidence>